<dbReference type="VEuPathDB" id="FungiDB:PGTG_20417"/>
<proteinExistence type="predicted"/>
<name>E3NY12_PUCGT</name>
<gene>
    <name evidence="2" type="ORF">PGTG_20417</name>
</gene>
<dbReference type="HOGENOM" id="CLU_1807130_0_0_1"/>
<organism evidence="2 3">
    <name type="scientific">Puccinia graminis f. sp. tritici (strain CRL 75-36-700-3 / race SCCL)</name>
    <name type="common">Black stem rust fungus</name>
    <dbReference type="NCBI Taxonomy" id="418459"/>
    <lineage>
        <taxon>Eukaryota</taxon>
        <taxon>Fungi</taxon>
        <taxon>Dikarya</taxon>
        <taxon>Basidiomycota</taxon>
        <taxon>Pucciniomycotina</taxon>
        <taxon>Pucciniomycetes</taxon>
        <taxon>Pucciniales</taxon>
        <taxon>Pucciniaceae</taxon>
        <taxon>Puccinia</taxon>
    </lineage>
</organism>
<accession>E3NY12</accession>
<reference key="1">
    <citation type="submission" date="2007-01" db="EMBL/GenBank/DDBJ databases">
        <title>The Genome Sequence of Puccinia graminis f. sp. tritici Strain CRL 75-36-700-3.</title>
        <authorList>
            <consortium name="The Broad Institute Genome Sequencing Platform"/>
            <person name="Birren B."/>
            <person name="Lander E."/>
            <person name="Galagan J."/>
            <person name="Nusbaum C."/>
            <person name="Devon K."/>
            <person name="Cuomo C."/>
            <person name="Jaffe D."/>
            <person name="Butler J."/>
            <person name="Alvarez P."/>
            <person name="Gnerre S."/>
            <person name="Grabherr M."/>
            <person name="Mauceli E."/>
            <person name="Brockman W."/>
            <person name="Young S."/>
            <person name="LaButti K."/>
            <person name="Sykes S."/>
            <person name="DeCaprio D."/>
            <person name="Crawford M."/>
            <person name="Koehrsen M."/>
            <person name="Engels R."/>
            <person name="Montgomery P."/>
            <person name="Pearson M."/>
            <person name="Howarth C."/>
            <person name="Larson L."/>
            <person name="White J."/>
            <person name="Zeng Q."/>
            <person name="Kodira C."/>
            <person name="Yandava C."/>
            <person name="Alvarado L."/>
            <person name="O'Leary S."/>
            <person name="Szabo L."/>
            <person name="Dean R."/>
            <person name="Schein J."/>
        </authorList>
    </citation>
    <scope>NUCLEOTIDE SEQUENCE</scope>
    <source>
        <strain>CRL 75-36-700-3</strain>
    </source>
</reference>
<evidence type="ECO:0000313" key="2">
    <source>
        <dbReference type="EMBL" id="EFP94461.1"/>
    </source>
</evidence>
<keyword evidence="3" id="KW-1185">Reference proteome</keyword>
<protein>
    <submittedName>
        <fullName evidence="2">Uncharacterized protein</fullName>
    </submittedName>
</protein>
<dbReference type="EMBL" id="DS990008">
    <property type="protein sequence ID" value="EFP94461.1"/>
    <property type="molecule type" value="Genomic_DNA"/>
</dbReference>
<evidence type="ECO:0000256" key="1">
    <source>
        <dbReference type="SAM" id="MobiDB-lite"/>
    </source>
</evidence>
<dbReference type="GeneID" id="10527754"/>
<reference evidence="3" key="2">
    <citation type="journal article" date="2011" name="Proc. Natl. Acad. Sci. U.S.A.">
        <title>Obligate biotrophy features unraveled by the genomic analysis of rust fungi.</title>
        <authorList>
            <person name="Duplessis S."/>
            <person name="Cuomo C.A."/>
            <person name="Lin Y.-C."/>
            <person name="Aerts A."/>
            <person name="Tisserant E."/>
            <person name="Veneault-Fourrey C."/>
            <person name="Joly D.L."/>
            <person name="Hacquard S."/>
            <person name="Amselem J."/>
            <person name="Cantarel B.L."/>
            <person name="Chiu R."/>
            <person name="Coutinho P.M."/>
            <person name="Feau N."/>
            <person name="Field M."/>
            <person name="Frey P."/>
            <person name="Gelhaye E."/>
            <person name="Goldberg J."/>
            <person name="Grabherr M.G."/>
            <person name="Kodira C.D."/>
            <person name="Kohler A."/>
            <person name="Kuees U."/>
            <person name="Lindquist E.A."/>
            <person name="Lucas S.M."/>
            <person name="Mago R."/>
            <person name="Mauceli E."/>
            <person name="Morin E."/>
            <person name="Murat C."/>
            <person name="Pangilinan J.L."/>
            <person name="Park R."/>
            <person name="Pearson M."/>
            <person name="Quesneville H."/>
            <person name="Rouhier N."/>
            <person name="Sakthikumar S."/>
            <person name="Salamov A.A."/>
            <person name="Schmutz J."/>
            <person name="Selles B."/>
            <person name="Shapiro H."/>
            <person name="Tanguay P."/>
            <person name="Tuskan G.A."/>
            <person name="Henrissat B."/>
            <person name="Van de Peer Y."/>
            <person name="Rouze P."/>
            <person name="Ellis J.G."/>
            <person name="Dodds P.N."/>
            <person name="Schein J.E."/>
            <person name="Zhong S."/>
            <person name="Hamelin R.C."/>
            <person name="Grigoriev I.V."/>
            <person name="Szabo L.J."/>
            <person name="Martin F."/>
        </authorList>
    </citation>
    <scope>NUCLEOTIDE SEQUENCE [LARGE SCALE GENOMIC DNA]</scope>
    <source>
        <strain evidence="3">CRL 75-36-700-3 / race SCCL</strain>
    </source>
</reference>
<sequence>MNGSKINNSRPGRTLFGCEHEQHKRRTLGAVVIIRHVQGVLQFTTNLCSIAGHPKSLASDDSVPLELYKRGIAGVTPAQGLLLRQPTSTPDVRRAEASGTTDSMKESRSSFCYTPRMQYIGRQTTVQGHCHATALPPQRHLQSSDYVRVPYH</sequence>
<dbReference type="Proteomes" id="UP000008783">
    <property type="component" value="Unassembled WGS sequence"/>
</dbReference>
<feature type="region of interest" description="Disordered" evidence="1">
    <location>
        <begin position="87"/>
        <end position="107"/>
    </location>
</feature>
<evidence type="ECO:0000313" key="3">
    <source>
        <dbReference type="Proteomes" id="UP000008783"/>
    </source>
</evidence>
<dbReference type="KEGG" id="pgr:PGTG_20417"/>
<dbReference type="RefSeq" id="XP_003338880.1">
    <property type="nucleotide sequence ID" value="XM_003338832.1"/>
</dbReference>
<dbReference type="AlphaFoldDB" id="E3NY12"/>
<dbReference type="InParanoid" id="E3NY12"/>